<protein>
    <recommendedName>
        <fullName evidence="1">Transposase IS4-like domain-containing protein</fullName>
    </recommendedName>
</protein>
<evidence type="ECO:0000313" key="3">
    <source>
        <dbReference type="Proteomes" id="UP000003748"/>
    </source>
</evidence>
<dbReference type="Proteomes" id="UP000003748">
    <property type="component" value="Unassembled WGS sequence"/>
</dbReference>
<name>D4CWN1_9FUSO</name>
<dbReference type="eggNOG" id="COG3666">
    <property type="taxonomic scope" value="Bacteria"/>
</dbReference>
<dbReference type="AlphaFoldDB" id="D4CWN1"/>
<evidence type="ECO:0000259" key="1">
    <source>
        <dbReference type="Pfam" id="PF01609"/>
    </source>
</evidence>
<dbReference type="GO" id="GO:0006313">
    <property type="term" value="P:DNA transposition"/>
    <property type="evidence" value="ECO:0007669"/>
    <property type="project" value="InterPro"/>
</dbReference>
<dbReference type="HOGENOM" id="CLU_021293_4_1_0"/>
<dbReference type="STRING" id="546275.FUSPEROL_01840"/>
<accession>D4CWN1</accession>
<evidence type="ECO:0000313" key="2">
    <source>
        <dbReference type="EMBL" id="EFE86199.1"/>
    </source>
</evidence>
<dbReference type="PANTHER" id="PTHR33408:SF2">
    <property type="entry name" value="TRANSPOSASE DDE DOMAIN-CONTAINING PROTEIN"/>
    <property type="match status" value="1"/>
</dbReference>
<gene>
    <name evidence="2" type="ORF">FUSPEROL_01840</name>
</gene>
<organism evidence="2 3">
    <name type="scientific">Fusobacterium periodonticum ATCC 33693</name>
    <dbReference type="NCBI Taxonomy" id="546275"/>
    <lineage>
        <taxon>Bacteria</taxon>
        <taxon>Fusobacteriati</taxon>
        <taxon>Fusobacteriota</taxon>
        <taxon>Fusobacteriia</taxon>
        <taxon>Fusobacteriales</taxon>
        <taxon>Fusobacteriaceae</taxon>
        <taxon>Fusobacterium</taxon>
    </lineage>
</organism>
<dbReference type="GO" id="GO:0003677">
    <property type="term" value="F:DNA binding"/>
    <property type="evidence" value="ECO:0007669"/>
    <property type="project" value="InterPro"/>
</dbReference>
<dbReference type="GO" id="GO:0004803">
    <property type="term" value="F:transposase activity"/>
    <property type="evidence" value="ECO:0007669"/>
    <property type="project" value="InterPro"/>
</dbReference>
<dbReference type="Pfam" id="PF01609">
    <property type="entry name" value="DDE_Tnp_1"/>
    <property type="match status" value="1"/>
</dbReference>
<reference evidence="2 3" key="1">
    <citation type="submission" date="2010-02" db="EMBL/GenBank/DDBJ databases">
        <authorList>
            <person name="Weinstock G."/>
            <person name="Sodergren E."/>
            <person name="Clifton S."/>
            <person name="Fulton L."/>
            <person name="Fulton B."/>
            <person name="Courtney L."/>
            <person name="Fronick C."/>
            <person name="Harrison M."/>
            <person name="Strong C."/>
            <person name="Farmer C."/>
            <person name="Delahaunty K."/>
            <person name="Markovic C."/>
            <person name="Hall O."/>
            <person name="Minx P."/>
            <person name="Tomlinson C."/>
            <person name="Mitreva M."/>
            <person name="Nelson J."/>
            <person name="Hou S."/>
            <person name="Wollam A."/>
            <person name="Pepin K.H."/>
            <person name="Johnson M."/>
            <person name="Bhonagiri V."/>
            <person name="Zhang X."/>
            <person name="Suruliraj S."/>
            <person name="Warren W."/>
            <person name="Chinwalla A."/>
            <person name="Mardis E.R."/>
            <person name="Wilson R.K."/>
        </authorList>
    </citation>
    <scope>NUCLEOTIDE SEQUENCE [LARGE SCALE GENOMIC DNA]</scope>
    <source>
        <strain evidence="2 3">ATCC 33693</strain>
    </source>
</reference>
<comment type="caution">
    <text evidence="2">The sequence shown here is derived from an EMBL/GenBank/DDBJ whole genome shotgun (WGS) entry which is preliminary data.</text>
</comment>
<feature type="domain" description="Transposase IS4-like" evidence="1">
    <location>
        <begin position="106"/>
        <end position="181"/>
    </location>
</feature>
<dbReference type="InterPro" id="IPR002559">
    <property type="entry name" value="Transposase_11"/>
</dbReference>
<dbReference type="EMBL" id="ACJY01000094">
    <property type="protein sequence ID" value="EFE86199.1"/>
    <property type="molecule type" value="Genomic_DNA"/>
</dbReference>
<dbReference type="PANTHER" id="PTHR33408">
    <property type="entry name" value="TRANSPOSASE"/>
    <property type="match status" value="1"/>
</dbReference>
<sequence>MIKSINNNKFFYFFQDKLFKLSEISTETIYIDGTKIEAYANKYSFVWKKSTLKYKERLEENILELIGEFNRYFNKDLDNIFDIFSYLENLNIQKVHGKGKRKSFSKTDNDATFMRMKEDHMRNGQLKPGYNLQIGVISEYIASYEIFHNPSDSKTLISFLEKIKSQNIEIINVVADAGYESLP</sequence>
<proteinExistence type="predicted"/>
<feature type="non-terminal residue" evidence="2">
    <location>
        <position position="183"/>
    </location>
</feature>